<feature type="transmembrane region" description="Helical" evidence="1">
    <location>
        <begin position="34"/>
        <end position="55"/>
    </location>
</feature>
<organism evidence="2 3">
    <name type="scientific">Ruminiclostridium cellulolyticum (strain ATCC 35319 / DSM 5812 / JCM 6584 / H10)</name>
    <name type="common">Clostridium cellulolyticum</name>
    <dbReference type="NCBI Taxonomy" id="394503"/>
    <lineage>
        <taxon>Bacteria</taxon>
        <taxon>Bacillati</taxon>
        <taxon>Bacillota</taxon>
        <taxon>Clostridia</taxon>
        <taxon>Eubacteriales</taxon>
        <taxon>Oscillospiraceae</taxon>
        <taxon>Ruminiclostridium</taxon>
    </lineage>
</organism>
<feature type="transmembrane region" description="Helical" evidence="1">
    <location>
        <begin position="96"/>
        <end position="116"/>
    </location>
</feature>
<evidence type="ECO:0000313" key="3">
    <source>
        <dbReference type="Proteomes" id="UP000001349"/>
    </source>
</evidence>
<gene>
    <name evidence="2" type="ordered locus">Ccel_0265</name>
</gene>
<evidence type="ECO:0000313" key="2">
    <source>
        <dbReference type="EMBL" id="ACL74652.1"/>
    </source>
</evidence>
<feature type="transmembrane region" description="Helical" evidence="1">
    <location>
        <begin position="67"/>
        <end position="90"/>
    </location>
</feature>
<dbReference type="Proteomes" id="UP000001349">
    <property type="component" value="Chromosome"/>
</dbReference>
<keyword evidence="1" id="KW-0472">Membrane</keyword>
<dbReference type="EMBL" id="CP001348">
    <property type="protein sequence ID" value="ACL74652.1"/>
    <property type="molecule type" value="Genomic_DNA"/>
</dbReference>
<reference evidence="2 3" key="1">
    <citation type="submission" date="2009-01" db="EMBL/GenBank/DDBJ databases">
        <title>Complete sequence of Clostridium cellulolyticum H10.</title>
        <authorList>
            <consortium name="US DOE Joint Genome Institute"/>
            <person name="Lucas S."/>
            <person name="Copeland A."/>
            <person name="Lapidus A."/>
            <person name="Glavina del Rio T."/>
            <person name="Dalin E."/>
            <person name="Tice H."/>
            <person name="Bruce D."/>
            <person name="Goodwin L."/>
            <person name="Pitluck S."/>
            <person name="Chertkov O."/>
            <person name="Saunders E."/>
            <person name="Brettin T."/>
            <person name="Detter J.C."/>
            <person name="Han C."/>
            <person name="Larimer F."/>
            <person name="Land M."/>
            <person name="Hauser L."/>
            <person name="Kyrpides N."/>
            <person name="Ivanova N."/>
            <person name="Zhou J."/>
            <person name="Richardson P."/>
        </authorList>
    </citation>
    <scope>NUCLEOTIDE SEQUENCE [LARGE SCALE GENOMIC DNA]</scope>
    <source>
        <strain evidence="3">ATCC 35319 / DSM 5812 / JCM 6584 / H10</strain>
    </source>
</reference>
<evidence type="ECO:0000256" key="1">
    <source>
        <dbReference type="SAM" id="Phobius"/>
    </source>
</evidence>
<keyword evidence="1" id="KW-0812">Transmembrane</keyword>
<feature type="transmembrane region" description="Helical" evidence="1">
    <location>
        <begin position="12"/>
        <end position="28"/>
    </location>
</feature>
<protein>
    <submittedName>
        <fullName evidence="2">Uncharacterized protein</fullName>
    </submittedName>
</protein>
<proteinExistence type="predicted"/>
<dbReference type="HOGENOM" id="CLU_1913408_0_0_9"/>
<dbReference type="eggNOG" id="ENOG50340QG">
    <property type="taxonomic scope" value="Bacteria"/>
</dbReference>
<dbReference type="KEGG" id="cce:Ccel_0265"/>
<name>B8I572_RUMCH</name>
<dbReference type="AlphaFoldDB" id="B8I572"/>
<sequence length="132" mass="14634">MSNIIKFFCKRVLALYLVALIVCFFGKNQKLPMIIMLTISVTFSLLKFAIHEYLLKHLSGSTNKKVGVIHTLLLYLFNLGIITITFILALSFGVNTLLAALAGTLSVMIVIVINTITETLGITKNRFGEKVI</sequence>
<accession>B8I572</accession>
<dbReference type="STRING" id="394503.Ccel_0265"/>
<keyword evidence="3" id="KW-1185">Reference proteome</keyword>
<keyword evidence="1" id="KW-1133">Transmembrane helix</keyword>